<dbReference type="InterPro" id="IPR017881">
    <property type="entry name" value="NirD"/>
</dbReference>
<dbReference type="GO" id="GO:0051537">
    <property type="term" value="F:2 iron, 2 sulfur cluster binding"/>
    <property type="evidence" value="ECO:0007669"/>
    <property type="project" value="UniProtKB-KW"/>
</dbReference>
<keyword evidence="4" id="KW-0408">Iron</keyword>
<dbReference type="Proteomes" id="UP000306628">
    <property type="component" value="Unassembled WGS sequence"/>
</dbReference>
<reference evidence="8 9" key="1">
    <citation type="submission" date="2019-05" db="EMBL/GenBank/DDBJ databases">
        <title>Draft genome sequence of Nonomuraea zeae DSM 100528.</title>
        <authorList>
            <person name="Saricaoglu S."/>
            <person name="Isik K."/>
        </authorList>
    </citation>
    <scope>NUCLEOTIDE SEQUENCE [LARGE SCALE GENOMIC DNA]</scope>
    <source>
        <strain evidence="8 9">DSM 100528</strain>
    </source>
</reference>
<organism evidence="8 9">
    <name type="scientific">Nonomuraea zeae</name>
    <dbReference type="NCBI Taxonomy" id="1642303"/>
    <lineage>
        <taxon>Bacteria</taxon>
        <taxon>Bacillati</taxon>
        <taxon>Actinomycetota</taxon>
        <taxon>Actinomycetes</taxon>
        <taxon>Streptosporangiales</taxon>
        <taxon>Streptosporangiaceae</taxon>
        <taxon>Nonomuraea</taxon>
    </lineage>
</organism>
<feature type="domain" description="Rieske" evidence="7">
    <location>
        <begin position="4"/>
        <end position="104"/>
    </location>
</feature>
<dbReference type="CDD" id="cd03529">
    <property type="entry name" value="Rieske_NirD"/>
    <property type="match status" value="1"/>
</dbReference>
<dbReference type="GO" id="GO:0046872">
    <property type="term" value="F:metal ion binding"/>
    <property type="evidence" value="ECO:0007669"/>
    <property type="project" value="UniProtKB-KW"/>
</dbReference>
<dbReference type="GO" id="GO:0016705">
    <property type="term" value="F:oxidoreductase activity, acting on paired donors, with incorporation or reduction of molecular oxygen"/>
    <property type="evidence" value="ECO:0007669"/>
    <property type="project" value="UniProtKB-ARBA"/>
</dbReference>
<dbReference type="PANTHER" id="PTHR40562:SF1">
    <property type="entry name" value="NITRITE REDUCTASE (NADH) SMALL SUBUNIT"/>
    <property type="match status" value="1"/>
</dbReference>
<dbReference type="InterPro" id="IPR017941">
    <property type="entry name" value="Rieske_2Fe-2S"/>
</dbReference>
<dbReference type="Pfam" id="PF13806">
    <property type="entry name" value="Rieske_2"/>
    <property type="match status" value="1"/>
</dbReference>
<dbReference type="RefSeq" id="WP_138692520.1">
    <property type="nucleotide sequence ID" value="NZ_JBHSAZ010000010.1"/>
</dbReference>
<dbReference type="InterPro" id="IPR036922">
    <property type="entry name" value="Rieske_2Fe-2S_sf"/>
</dbReference>
<keyword evidence="9" id="KW-1185">Reference proteome</keyword>
<dbReference type="GO" id="GO:0042128">
    <property type="term" value="P:nitrate assimilation"/>
    <property type="evidence" value="ECO:0007669"/>
    <property type="project" value="UniProtKB-KW"/>
</dbReference>
<accession>A0A5S4GEF6</accession>
<evidence type="ECO:0000313" key="9">
    <source>
        <dbReference type="Proteomes" id="UP000306628"/>
    </source>
</evidence>
<dbReference type="NCBIfam" id="TIGR02378">
    <property type="entry name" value="nirD_assim_sml"/>
    <property type="match status" value="1"/>
</dbReference>
<evidence type="ECO:0000256" key="2">
    <source>
        <dbReference type="ARBA" id="ARBA00022723"/>
    </source>
</evidence>
<evidence type="ECO:0000256" key="3">
    <source>
        <dbReference type="ARBA" id="ARBA00023002"/>
    </source>
</evidence>
<dbReference type="OrthoDB" id="3213360at2"/>
<evidence type="ECO:0000259" key="7">
    <source>
        <dbReference type="PROSITE" id="PS51296"/>
    </source>
</evidence>
<dbReference type="AlphaFoldDB" id="A0A5S4GEF6"/>
<name>A0A5S4GEF6_9ACTN</name>
<dbReference type="EMBL" id="VCKX01000087">
    <property type="protein sequence ID" value="TMR31239.1"/>
    <property type="molecule type" value="Genomic_DNA"/>
</dbReference>
<evidence type="ECO:0000256" key="4">
    <source>
        <dbReference type="ARBA" id="ARBA00023004"/>
    </source>
</evidence>
<evidence type="ECO:0000256" key="1">
    <source>
        <dbReference type="ARBA" id="ARBA00022714"/>
    </source>
</evidence>
<proteinExistence type="predicted"/>
<dbReference type="GO" id="GO:0008942">
    <property type="term" value="F:nitrite reductase [NAD(P)H] activity"/>
    <property type="evidence" value="ECO:0007669"/>
    <property type="project" value="InterPro"/>
</dbReference>
<keyword evidence="3" id="KW-0560">Oxidoreductase</keyword>
<evidence type="ECO:0000313" key="8">
    <source>
        <dbReference type="EMBL" id="TMR31239.1"/>
    </source>
</evidence>
<keyword evidence="1" id="KW-0001">2Fe-2S</keyword>
<gene>
    <name evidence="8" type="primary">nirD</name>
    <name evidence="8" type="ORF">ETD85_26640</name>
</gene>
<dbReference type="PANTHER" id="PTHR40562">
    <property type="match status" value="1"/>
</dbReference>
<dbReference type="Gene3D" id="2.102.10.10">
    <property type="entry name" value="Rieske [2Fe-2S] iron-sulphur domain"/>
    <property type="match status" value="1"/>
</dbReference>
<protein>
    <submittedName>
        <fullName evidence="8">Nitrite reductase small subunit NirD</fullName>
    </submittedName>
</protein>
<dbReference type="SUPFAM" id="SSF50022">
    <property type="entry name" value="ISP domain"/>
    <property type="match status" value="1"/>
</dbReference>
<keyword evidence="2" id="KW-0479">Metal-binding</keyword>
<comment type="caution">
    <text evidence="8">The sequence shown here is derived from an EMBL/GenBank/DDBJ whole genome shotgun (WGS) entry which is preliminary data.</text>
</comment>
<keyword evidence="5" id="KW-0411">Iron-sulfur</keyword>
<evidence type="ECO:0000256" key="6">
    <source>
        <dbReference type="ARBA" id="ARBA00023063"/>
    </source>
</evidence>
<keyword evidence="6" id="KW-0534">Nitrate assimilation</keyword>
<sequence length="106" mass="11318">MSWTPVCDFATMLPERGVCALVRGVQVAVFRTHDDSVHALGNLDPFSGAYVLSRGIVGTRKGEPTVASPLHKQVFSLVSGMCLDEDAVSVPVFSVRVSDGRVEVSV</sequence>
<dbReference type="GO" id="GO:0004497">
    <property type="term" value="F:monooxygenase activity"/>
    <property type="evidence" value="ECO:0007669"/>
    <property type="project" value="UniProtKB-ARBA"/>
</dbReference>
<dbReference type="PROSITE" id="PS51300">
    <property type="entry name" value="NIRD"/>
    <property type="match status" value="1"/>
</dbReference>
<evidence type="ECO:0000256" key="5">
    <source>
        <dbReference type="ARBA" id="ARBA00023014"/>
    </source>
</evidence>
<dbReference type="InterPro" id="IPR012748">
    <property type="entry name" value="Rieske-like_NirD"/>
</dbReference>
<dbReference type="PROSITE" id="PS51296">
    <property type="entry name" value="RIESKE"/>
    <property type="match status" value="1"/>
</dbReference>